<evidence type="ECO:0000313" key="3">
    <source>
        <dbReference type="Proteomes" id="UP000232145"/>
    </source>
</evidence>
<sequence length="261" mass="27403">MFKNLLSVFLVCLVLLQCSLAKNTEANNTSNLLSLLVAANTNPGCSISSTTAITSNLTQVESKPRTKYSISACDEAGFSNLGLSQSGISKGATGQSNASVLFTNNDVMLATNKGGTNIEISFIMNSTSSTLDIIGYGTGSPLSGPTYRLIAGAQTQYKNASNVFGNTGKGGSVTAPIPAVGTNHTFCLDFQYTMGGSRFLNGFNKPCSEVTETERGSMSYYPIMQMMNVPVYTGGNRLGFVLNGVTITSFTVGSIVSNTEM</sequence>
<protein>
    <recommendedName>
        <fullName evidence="4">Lipoprotein</fullName>
    </recommendedName>
</protein>
<comment type="caution">
    <text evidence="2">The sequence shown here is derived from an EMBL/GenBank/DDBJ whole genome shotgun (WGS) entry which is preliminary data.</text>
</comment>
<proteinExistence type="predicted"/>
<feature type="signal peptide" evidence="1">
    <location>
        <begin position="1"/>
        <end position="21"/>
    </location>
</feature>
<accession>A0A2N0AKQ9</accession>
<keyword evidence="1" id="KW-0732">Signal</keyword>
<keyword evidence="3" id="KW-1185">Reference proteome</keyword>
<evidence type="ECO:0008006" key="4">
    <source>
        <dbReference type="Google" id="ProtNLM"/>
    </source>
</evidence>
<dbReference type="OrthoDB" id="339175at2"/>
<dbReference type="AlphaFoldDB" id="A0A2N0AKQ9"/>
<gene>
    <name evidence="2" type="ORF">CH364_00790</name>
</gene>
<evidence type="ECO:0000313" key="2">
    <source>
        <dbReference type="EMBL" id="PJZ84850.1"/>
    </source>
</evidence>
<reference evidence="2 3" key="1">
    <citation type="submission" date="2017-07" db="EMBL/GenBank/DDBJ databases">
        <title>Leptospira spp. isolated from tropical soils.</title>
        <authorList>
            <person name="Thibeaux R."/>
            <person name="Iraola G."/>
            <person name="Ferres I."/>
            <person name="Bierque E."/>
            <person name="Girault D."/>
            <person name="Soupe-Gilbert M.-E."/>
            <person name="Picardeau M."/>
            <person name="Goarant C."/>
        </authorList>
    </citation>
    <scope>NUCLEOTIDE SEQUENCE [LARGE SCALE GENOMIC DNA]</scope>
    <source>
        <strain evidence="2 3">FH2-B-A1</strain>
    </source>
</reference>
<evidence type="ECO:0000256" key="1">
    <source>
        <dbReference type="SAM" id="SignalP"/>
    </source>
</evidence>
<dbReference type="EMBL" id="NPDX01000001">
    <property type="protein sequence ID" value="PJZ84850.1"/>
    <property type="molecule type" value="Genomic_DNA"/>
</dbReference>
<dbReference type="RefSeq" id="WP_100741736.1">
    <property type="nucleotide sequence ID" value="NZ_NPDW01000001.1"/>
</dbReference>
<name>A0A2N0AKQ9_9LEPT</name>
<organism evidence="2 3">
    <name type="scientific">Leptospira harrisiae</name>
    <dbReference type="NCBI Taxonomy" id="2023189"/>
    <lineage>
        <taxon>Bacteria</taxon>
        <taxon>Pseudomonadati</taxon>
        <taxon>Spirochaetota</taxon>
        <taxon>Spirochaetia</taxon>
        <taxon>Leptospirales</taxon>
        <taxon>Leptospiraceae</taxon>
        <taxon>Leptospira</taxon>
    </lineage>
</organism>
<feature type="chain" id="PRO_5014618406" description="Lipoprotein" evidence="1">
    <location>
        <begin position="22"/>
        <end position="261"/>
    </location>
</feature>
<dbReference type="Proteomes" id="UP000232145">
    <property type="component" value="Unassembled WGS sequence"/>
</dbReference>